<keyword evidence="3" id="KW-1185">Reference proteome</keyword>
<feature type="region of interest" description="Disordered" evidence="1">
    <location>
        <begin position="336"/>
        <end position="368"/>
    </location>
</feature>
<dbReference type="Proteomes" id="UP000298355">
    <property type="component" value="Unassembled WGS sequence"/>
</dbReference>
<dbReference type="SUPFAM" id="SSF53756">
    <property type="entry name" value="UDP-Glycosyltransferase/glycogen phosphorylase"/>
    <property type="match status" value="1"/>
</dbReference>
<proteinExistence type="predicted"/>
<dbReference type="RefSeq" id="WP_134363068.1">
    <property type="nucleotide sequence ID" value="NZ_SOGJ01000019.1"/>
</dbReference>
<dbReference type="Gene3D" id="3.40.50.2000">
    <property type="entry name" value="Glycogen Phosphorylase B"/>
    <property type="match status" value="2"/>
</dbReference>
<evidence type="ECO:0000313" key="2">
    <source>
        <dbReference type="EMBL" id="TFC98655.1"/>
    </source>
</evidence>
<comment type="caution">
    <text evidence="2">The sequence shown here is derived from an EMBL/GenBank/DDBJ whole genome shotgun (WGS) entry which is preliminary data.</text>
</comment>
<evidence type="ECO:0008006" key="4">
    <source>
        <dbReference type="Google" id="ProtNLM"/>
    </source>
</evidence>
<dbReference type="EMBL" id="SOGJ01000019">
    <property type="protein sequence ID" value="TFC98655.1"/>
    <property type="molecule type" value="Genomic_DNA"/>
</dbReference>
<reference evidence="2 3" key="1">
    <citation type="submission" date="2019-03" db="EMBL/GenBank/DDBJ databases">
        <title>Genomics of glacier-inhabiting Cryobacterium strains.</title>
        <authorList>
            <person name="Liu Q."/>
            <person name="Xin Y.-H."/>
        </authorList>
    </citation>
    <scope>NUCLEOTIDE SEQUENCE [LARGE SCALE GENOMIC DNA]</scope>
    <source>
        <strain evidence="2 3">TMT4-23</strain>
    </source>
</reference>
<accession>A0ABY2J476</accession>
<name>A0ABY2J476_9MICO</name>
<gene>
    <name evidence="2" type="ORF">E3O65_07190</name>
</gene>
<feature type="compositionally biased region" description="Basic and acidic residues" evidence="1">
    <location>
        <begin position="344"/>
        <end position="355"/>
    </location>
</feature>
<sequence length="368" mass="39977">MSLPDVIPASRTAGEWWPPVMLDPVWITANAGLFDLMHVHFGFESFSVGHLTSCVEALASVGRPLVFTVHDLQNPQLFDQTRHEQHLDVLIAGATVVTTLTTGAAREISQRWGREAVVIRHPHLLDFNSVSAESVPDPGERSTAVVGMHLGDIRAGTDARRATMNLVGAVRMLRAGGLDVQAEVHVSTRVRDEAARDAVAQACREAEGVTMFEHPRLSDDELVRALAALDANVLPYRHGTHSGWLELCYDLGVPVVAPSIGHWLDQHDEPGAVVGFDPGSVGSLAAALSQTLRHPQTMSRRAVRAERRAQRWAHRGVIATAHAEVYRTALTAVGSADVTSSGVRRRDRDMPDHQKLRPPVTGNTAPET</sequence>
<evidence type="ECO:0000313" key="3">
    <source>
        <dbReference type="Proteomes" id="UP000298355"/>
    </source>
</evidence>
<evidence type="ECO:0000256" key="1">
    <source>
        <dbReference type="SAM" id="MobiDB-lite"/>
    </source>
</evidence>
<protein>
    <recommendedName>
        <fullName evidence="4">D-inositol 3-phosphate glycosyltransferase</fullName>
    </recommendedName>
</protein>
<organism evidence="2 3">
    <name type="scientific">Cryobacterium breve</name>
    <dbReference type="NCBI Taxonomy" id="1259258"/>
    <lineage>
        <taxon>Bacteria</taxon>
        <taxon>Bacillati</taxon>
        <taxon>Actinomycetota</taxon>
        <taxon>Actinomycetes</taxon>
        <taxon>Micrococcales</taxon>
        <taxon>Microbacteriaceae</taxon>
        <taxon>Cryobacterium</taxon>
    </lineage>
</organism>